<organism evidence="1 2">
    <name type="scientific">Orenia marismortui</name>
    <dbReference type="NCBI Taxonomy" id="46469"/>
    <lineage>
        <taxon>Bacteria</taxon>
        <taxon>Bacillati</taxon>
        <taxon>Bacillota</taxon>
        <taxon>Clostridia</taxon>
        <taxon>Halanaerobiales</taxon>
        <taxon>Halobacteroidaceae</taxon>
        <taxon>Orenia</taxon>
    </lineage>
</organism>
<reference evidence="1 2" key="1">
    <citation type="submission" date="2019-03" db="EMBL/GenBank/DDBJ databases">
        <title>Subsurface microbial communities from deep shales in Ohio and West Virginia, USA.</title>
        <authorList>
            <person name="Wrighton K."/>
        </authorList>
    </citation>
    <scope>NUCLEOTIDE SEQUENCE [LARGE SCALE GENOMIC DNA]</scope>
    <source>
        <strain evidence="1 2">MSL 6dP</strain>
    </source>
</reference>
<protein>
    <recommendedName>
        <fullName evidence="3">Signal transducing protein</fullName>
    </recommendedName>
</protein>
<evidence type="ECO:0000313" key="1">
    <source>
        <dbReference type="EMBL" id="TDX52080.1"/>
    </source>
</evidence>
<evidence type="ECO:0008006" key="3">
    <source>
        <dbReference type="Google" id="ProtNLM"/>
    </source>
</evidence>
<dbReference type="EMBL" id="SOEG01000008">
    <property type="protein sequence ID" value="TDX52080.1"/>
    <property type="molecule type" value="Genomic_DNA"/>
</dbReference>
<gene>
    <name evidence="1" type="ORF">C7959_1082</name>
</gene>
<comment type="caution">
    <text evidence="1">The sequence shown here is derived from an EMBL/GenBank/DDBJ whole genome shotgun (WGS) entry which is preliminary data.</text>
</comment>
<sequence>MGGYLVVYMGSTAFGIELHVPESQLEKAQELINSVPIAEDE</sequence>
<evidence type="ECO:0000313" key="2">
    <source>
        <dbReference type="Proteomes" id="UP000295832"/>
    </source>
</evidence>
<dbReference type="AlphaFoldDB" id="A0A4V3GYF0"/>
<name>A0A4V3GYF0_9FIRM</name>
<proteinExistence type="predicted"/>
<accession>A0A4V3GYF0</accession>
<dbReference type="Proteomes" id="UP000295832">
    <property type="component" value="Unassembled WGS sequence"/>
</dbReference>
<keyword evidence="2" id="KW-1185">Reference proteome</keyword>